<dbReference type="NCBIfam" id="TIGR00752">
    <property type="entry name" value="slp"/>
    <property type="match status" value="1"/>
</dbReference>
<gene>
    <name evidence="1" type="ORF">Xkoz_01808</name>
</gene>
<dbReference type="PIRSF" id="PIRSF004982">
    <property type="entry name" value="SlP"/>
    <property type="match status" value="1"/>
</dbReference>
<dbReference type="AlphaFoldDB" id="A0A2D0LCF9"/>
<sequence length="194" mass="21373">MLNGTYYRSALQVVVLLGTLVLAGCVSVPDVIKGTTKTPVEDLFSVKNIPELYIGHEGRFGGKVLSVLNEKDHTRLEISAMPLASNAAPRLDTPSLGRVYAYVNTFLEPSDFKNHYVTVVGLITGLEKGKVGNSPYEYVVMNATGVKRWHESQRMIFPSGVGGDPWNYYGNPYDPFWDGYSPLQPASVEKVLTE</sequence>
<protein>
    <submittedName>
        <fullName evidence="1">Membrane protein</fullName>
    </submittedName>
</protein>
<dbReference type="PANTHER" id="PTHR37530:SF1">
    <property type="entry name" value="OUTER MEMBRANE PROTEIN SLP"/>
    <property type="match status" value="1"/>
</dbReference>
<dbReference type="OrthoDB" id="5295757at2"/>
<keyword evidence="2" id="KW-1185">Reference proteome</keyword>
<dbReference type="InterPro" id="IPR004658">
    <property type="entry name" value="OMP_Slp"/>
</dbReference>
<dbReference type="Proteomes" id="UP000221101">
    <property type="component" value="Unassembled WGS sequence"/>
</dbReference>
<comment type="caution">
    <text evidence="1">The sequence shown here is derived from an EMBL/GenBank/DDBJ whole genome shotgun (WGS) entry which is preliminary data.</text>
</comment>
<evidence type="ECO:0000313" key="1">
    <source>
        <dbReference type="EMBL" id="PHM73394.1"/>
    </source>
</evidence>
<accession>A0A2D0LCF9</accession>
<dbReference type="PANTHER" id="PTHR37530">
    <property type="entry name" value="OUTER MEMBRANE PROTEIN SLP"/>
    <property type="match status" value="1"/>
</dbReference>
<name>A0A2D0LCF9_9GAMM</name>
<dbReference type="RefSeq" id="WP_099141839.1">
    <property type="nucleotide sequence ID" value="NZ_CAWNOR010000013.1"/>
</dbReference>
<dbReference type="Pfam" id="PF03843">
    <property type="entry name" value="Slp"/>
    <property type="match status" value="1"/>
</dbReference>
<dbReference type="EMBL" id="NJCX01000011">
    <property type="protein sequence ID" value="PHM73394.1"/>
    <property type="molecule type" value="Genomic_DNA"/>
</dbReference>
<evidence type="ECO:0000313" key="2">
    <source>
        <dbReference type="Proteomes" id="UP000221101"/>
    </source>
</evidence>
<dbReference type="GO" id="GO:0019867">
    <property type="term" value="C:outer membrane"/>
    <property type="evidence" value="ECO:0007669"/>
    <property type="project" value="InterPro"/>
</dbReference>
<proteinExistence type="predicted"/>
<organism evidence="1 2">
    <name type="scientific">Xenorhabdus kozodoii</name>
    <dbReference type="NCBI Taxonomy" id="351676"/>
    <lineage>
        <taxon>Bacteria</taxon>
        <taxon>Pseudomonadati</taxon>
        <taxon>Pseudomonadota</taxon>
        <taxon>Gammaproteobacteria</taxon>
        <taxon>Enterobacterales</taxon>
        <taxon>Morganellaceae</taxon>
        <taxon>Xenorhabdus</taxon>
    </lineage>
</organism>
<reference evidence="1 2" key="1">
    <citation type="journal article" date="2017" name="Nat. Microbiol.">
        <title>Natural product diversity associated with the nematode symbionts Photorhabdus and Xenorhabdus.</title>
        <authorList>
            <person name="Tobias N.J."/>
            <person name="Wolff H."/>
            <person name="Djahanschiri B."/>
            <person name="Grundmann F."/>
            <person name="Kronenwerth M."/>
            <person name="Shi Y.M."/>
            <person name="Simonyi S."/>
            <person name="Grun P."/>
            <person name="Shapiro-Ilan D."/>
            <person name="Pidot S.J."/>
            <person name="Stinear T.P."/>
            <person name="Ebersberger I."/>
            <person name="Bode H.B."/>
        </authorList>
    </citation>
    <scope>NUCLEOTIDE SEQUENCE [LARGE SCALE GENOMIC DNA]</scope>
    <source>
        <strain evidence="1 2">DSM 17907</strain>
    </source>
</reference>